<dbReference type="InterPro" id="IPR025605">
    <property type="entry name" value="OST-HTH/LOTUS_dom"/>
</dbReference>
<dbReference type="CDD" id="cd10146">
    <property type="entry name" value="LabA_like_C"/>
    <property type="match status" value="2"/>
</dbReference>
<dbReference type="Gene3D" id="3.40.50.1010">
    <property type="entry name" value="5'-nuclease"/>
    <property type="match status" value="1"/>
</dbReference>
<name>C7MMX2_CRYCD</name>
<protein>
    <recommendedName>
        <fullName evidence="1">HTH OST-type domain-containing protein</fullName>
    </recommendedName>
</protein>
<dbReference type="PROSITE" id="PS51644">
    <property type="entry name" value="HTH_OST"/>
    <property type="match status" value="2"/>
</dbReference>
<reference evidence="2 3" key="1">
    <citation type="journal article" date="2009" name="Stand. Genomic Sci.">
        <title>Complete genome sequence of Cryptobacterium curtum type strain (12-3).</title>
        <authorList>
            <person name="Mavrommatis K."/>
            <person name="Pukall R."/>
            <person name="Rohde C."/>
            <person name="Chen F."/>
            <person name="Sims D."/>
            <person name="Brettin T."/>
            <person name="Kuske C."/>
            <person name="Detter J.C."/>
            <person name="Han C."/>
            <person name="Lapidus A."/>
            <person name="Copeland A."/>
            <person name="Glavina Del Rio T."/>
            <person name="Nolan M."/>
            <person name="Lucas S."/>
            <person name="Tice H."/>
            <person name="Cheng J.F."/>
            <person name="Bruce D."/>
            <person name="Goodwin L."/>
            <person name="Pitluck S."/>
            <person name="Ovchinnikova G."/>
            <person name="Pati A."/>
            <person name="Ivanova N."/>
            <person name="Chen A."/>
            <person name="Palaniappan K."/>
            <person name="Chain P."/>
            <person name="D'haeseleer P."/>
            <person name="Goker M."/>
            <person name="Bristow J."/>
            <person name="Eisen J.A."/>
            <person name="Markowitz V."/>
            <person name="Hugenholtz P."/>
            <person name="Rohde M."/>
            <person name="Klenk H.P."/>
            <person name="Kyrpides N.C."/>
        </authorList>
    </citation>
    <scope>NUCLEOTIDE SEQUENCE [LARGE SCALE GENOMIC DNA]</scope>
    <source>
        <strain evidence="3">ATCC 700683 / DSM 15641 / 12-3</strain>
    </source>
</reference>
<dbReference type="Pfam" id="PF01936">
    <property type="entry name" value="NYN"/>
    <property type="match status" value="1"/>
</dbReference>
<dbReference type="Proteomes" id="UP000000954">
    <property type="component" value="Chromosome"/>
</dbReference>
<dbReference type="Pfam" id="PF12872">
    <property type="entry name" value="OST-HTH"/>
    <property type="match status" value="2"/>
</dbReference>
<feature type="domain" description="HTH OST-type" evidence="1">
    <location>
        <begin position="240"/>
        <end position="312"/>
    </location>
</feature>
<sequence>MPDQTERKPFALLIDSDNVSAKYIQGIMNELTSRHGQVTYRRIYGDWTSSQMGKWKDVLADYSLTPMQQFPNTKGKNATDSFLIIDAMDILYEGKIEGFCIVSSDGDFTRLASRLRDAGMTVVGMGEQKTPRSFRSACTVFTGLELLIDTDDGETPAPSGENSISKRDVADAIVNIINEGNGQGQHLGSVGSRLVNVYPDFDVRSFGYSQLSKFLESFDNLQLDRRDNAVFVSLKDTDRLRDQVDAFVVDLARRAGAEGVNLGYLGGLIHSSFPDFSVKDYGYSKLSKFIRDVEGVLLVDDESGTRVVIDCE</sequence>
<evidence type="ECO:0000313" key="2">
    <source>
        <dbReference type="EMBL" id="ACU94262.1"/>
    </source>
</evidence>
<dbReference type="InterPro" id="IPR041966">
    <property type="entry name" value="LOTUS-like"/>
</dbReference>
<dbReference type="Gene3D" id="3.30.420.610">
    <property type="entry name" value="LOTUS domain-like"/>
    <property type="match status" value="2"/>
</dbReference>
<dbReference type="EMBL" id="CP001682">
    <property type="protein sequence ID" value="ACU94262.1"/>
    <property type="molecule type" value="Genomic_DNA"/>
</dbReference>
<dbReference type="AlphaFoldDB" id="C7MMX2"/>
<accession>C7MMX2</accession>
<dbReference type="GO" id="GO:0004540">
    <property type="term" value="F:RNA nuclease activity"/>
    <property type="evidence" value="ECO:0007669"/>
    <property type="project" value="InterPro"/>
</dbReference>
<keyword evidence="3" id="KW-1185">Reference proteome</keyword>
<organism evidence="2 3">
    <name type="scientific">Cryptobacterium curtum (strain ATCC 700683 / DSM 15641 / CCUG 43107 / 12-3)</name>
    <dbReference type="NCBI Taxonomy" id="469378"/>
    <lineage>
        <taxon>Bacteria</taxon>
        <taxon>Bacillati</taxon>
        <taxon>Actinomycetota</taxon>
        <taxon>Coriobacteriia</taxon>
        <taxon>Eggerthellales</taxon>
        <taxon>Eggerthellaceae</taxon>
        <taxon>Cryptobacterium</taxon>
    </lineage>
</organism>
<feature type="domain" description="HTH OST-type" evidence="1">
    <location>
        <begin position="165"/>
        <end position="236"/>
    </location>
</feature>
<dbReference type="OrthoDB" id="2379772at2"/>
<dbReference type="eggNOG" id="COG1432">
    <property type="taxonomic scope" value="Bacteria"/>
</dbReference>
<proteinExistence type="predicted"/>
<dbReference type="STRING" id="469378.Ccur_05410"/>
<evidence type="ECO:0000259" key="1">
    <source>
        <dbReference type="PROSITE" id="PS51644"/>
    </source>
</evidence>
<evidence type="ECO:0000313" key="3">
    <source>
        <dbReference type="Proteomes" id="UP000000954"/>
    </source>
</evidence>
<dbReference type="CDD" id="cd11297">
    <property type="entry name" value="PIN_LabA-like_N_1"/>
    <property type="match status" value="1"/>
</dbReference>
<dbReference type="InterPro" id="IPR021139">
    <property type="entry name" value="NYN"/>
</dbReference>
<dbReference type="RefSeq" id="WP_012802950.1">
    <property type="nucleotide sequence ID" value="NC_013170.1"/>
</dbReference>
<gene>
    <name evidence="2" type="ordered locus">Ccur_05410</name>
</gene>
<dbReference type="KEGG" id="ccu:Ccur_05410"/>
<dbReference type="PANTHER" id="PTHR35811">
    <property type="entry name" value="SLR1870 PROTEIN"/>
    <property type="match status" value="1"/>
</dbReference>
<dbReference type="PANTHER" id="PTHR35811:SF1">
    <property type="entry name" value="HTH OST-TYPE DOMAIN-CONTAINING PROTEIN"/>
    <property type="match status" value="1"/>
</dbReference>
<dbReference type="HOGENOM" id="CLU_034061_0_1_11"/>